<name>A0A0D9AVC8_STUST</name>
<organism evidence="1 2">
    <name type="scientific">Stutzerimonas stutzeri</name>
    <name type="common">Pseudomonas stutzeri</name>
    <dbReference type="NCBI Taxonomy" id="316"/>
    <lineage>
        <taxon>Bacteria</taxon>
        <taxon>Pseudomonadati</taxon>
        <taxon>Pseudomonadota</taxon>
        <taxon>Gammaproteobacteria</taxon>
        <taxon>Pseudomonadales</taxon>
        <taxon>Pseudomonadaceae</taxon>
        <taxon>Stutzerimonas</taxon>
    </lineage>
</organism>
<dbReference type="PATRIC" id="fig|316.101.peg.2081"/>
<comment type="caution">
    <text evidence="1">The sequence shown here is derived from an EMBL/GenBank/DDBJ whole genome shotgun (WGS) entry which is preliminary data.</text>
</comment>
<sequence length="89" mass="9495">MSGCAGCRASSPSLGSAGQWWAARDQLSLDVERDESAIVISLNAIEPIDGISLQLPTEAKVRNVHQIGSLLEGNRMIKHLPAGTTIRLD</sequence>
<evidence type="ECO:0000313" key="2">
    <source>
        <dbReference type="Proteomes" id="UP000032487"/>
    </source>
</evidence>
<dbReference type="OrthoDB" id="7623178at2"/>
<dbReference type="AlphaFoldDB" id="A0A0D9AVC8"/>
<dbReference type="Proteomes" id="UP000032487">
    <property type="component" value="Unassembled WGS sequence"/>
</dbReference>
<gene>
    <name evidence="1" type="ORF">UF78_01675</name>
</gene>
<proteinExistence type="predicted"/>
<dbReference type="EMBL" id="JYHV01000004">
    <property type="protein sequence ID" value="KJH84953.1"/>
    <property type="molecule type" value="Genomic_DNA"/>
</dbReference>
<evidence type="ECO:0000313" key="1">
    <source>
        <dbReference type="EMBL" id="KJH84953.1"/>
    </source>
</evidence>
<dbReference type="RefSeq" id="WP_045160299.1">
    <property type="nucleotide sequence ID" value="NZ_JYHV01000004.1"/>
</dbReference>
<accession>A0A0D9AVC8</accession>
<reference evidence="1 2" key="1">
    <citation type="submission" date="2015-02" db="EMBL/GenBank/DDBJ databases">
        <title>Draft genome sequence of Pseudomonas stutzeri NT0128 isolated from wheat (Triticum turgidum) rhizosphere.</title>
        <authorList>
            <person name="Tovi N."/>
            <person name="Frenk S."/>
            <person name="Hadar Y."/>
            <person name="Minz D."/>
        </authorList>
    </citation>
    <scope>NUCLEOTIDE SEQUENCE [LARGE SCALE GENOMIC DNA]</scope>
    <source>
        <strain evidence="1 2">NT0128</strain>
    </source>
</reference>
<protein>
    <submittedName>
        <fullName evidence="1">Uncharacterized protein</fullName>
    </submittedName>
</protein>